<keyword evidence="3" id="KW-1003">Cell membrane</keyword>
<dbReference type="InterPro" id="IPR000515">
    <property type="entry name" value="MetI-like"/>
</dbReference>
<keyword evidence="6 7" id="KW-0472">Membrane</keyword>
<dbReference type="CDD" id="cd06261">
    <property type="entry name" value="TM_PBP2"/>
    <property type="match status" value="1"/>
</dbReference>
<feature type="domain" description="ABC transmembrane type-1" evidence="8">
    <location>
        <begin position="87"/>
        <end position="302"/>
    </location>
</feature>
<comment type="subcellular location">
    <subcellularLocation>
        <location evidence="1 7">Cell membrane</location>
        <topology evidence="1 7">Multi-pass membrane protein</topology>
    </subcellularLocation>
</comment>
<reference evidence="9" key="1">
    <citation type="submission" date="2020-10" db="EMBL/GenBank/DDBJ databases">
        <authorList>
            <person name="Gilroy R."/>
        </authorList>
    </citation>
    <scope>NUCLEOTIDE SEQUENCE</scope>
    <source>
        <strain evidence="9">ChiHjej9B8-7071</strain>
    </source>
</reference>
<dbReference type="Gene3D" id="1.10.3720.10">
    <property type="entry name" value="MetI-like"/>
    <property type="match status" value="1"/>
</dbReference>
<name>A0A9D1AB95_9FIRM</name>
<comment type="caution">
    <text evidence="9">The sequence shown here is derived from an EMBL/GenBank/DDBJ whole genome shotgun (WGS) entry which is preliminary data.</text>
</comment>
<dbReference type="SUPFAM" id="SSF160964">
    <property type="entry name" value="MalF N-terminal region-like"/>
    <property type="match status" value="1"/>
</dbReference>
<organism evidence="9 10">
    <name type="scientific">Candidatus Avoscillospira stercoripullorum</name>
    <dbReference type="NCBI Taxonomy" id="2840709"/>
    <lineage>
        <taxon>Bacteria</taxon>
        <taxon>Bacillati</taxon>
        <taxon>Bacillota</taxon>
        <taxon>Clostridia</taxon>
        <taxon>Eubacteriales</taxon>
        <taxon>Oscillospiraceae</taxon>
        <taxon>Oscillospiraceae incertae sedis</taxon>
        <taxon>Candidatus Avoscillospira</taxon>
    </lineage>
</organism>
<comment type="similarity">
    <text evidence="7">Belongs to the binding-protein-dependent transport system permease family.</text>
</comment>
<evidence type="ECO:0000259" key="8">
    <source>
        <dbReference type="PROSITE" id="PS50928"/>
    </source>
</evidence>
<dbReference type="Pfam" id="PF00528">
    <property type="entry name" value="BPD_transp_1"/>
    <property type="match status" value="1"/>
</dbReference>
<evidence type="ECO:0000313" key="10">
    <source>
        <dbReference type="Proteomes" id="UP000824258"/>
    </source>
</evidence>
<feature type="transmembrane region" description="Helical" evidence="7">
    <location>
        <begin position="124"/>
        <end position="146"/>
    </location>
</feature>
<keyword evidence="5 7" id="KW-1133">Transmembrane helix</keyword>
<accession>A0A9D1AB95</accession>
<dbReference type="InterPro" id="IPR051393">
    <property type="entry name" value="ABC_transporter_permease"/>
</dbReference>
<gene>
    <name evidence="9" type="ORF">IAA70_08805</name>
</gene>
<dbReference type="EMBL" id="DVGD01000290">
    <property type="protein sequence ID" value="HIR10490.1"/>
    <property type="molecule type" value="Genomic_DNA"/>
</dbReference>
<keyword evidence="2 7" id="KW-0813">Transport</keyword>
<evidence type="ECO:0000256" key="4">
    <source>
        <dbReference type="ARBA" id="ARBA00022692"/>
    </source>
</evidence>
<reference evidence="9" key="2">
    <citation type="journal article" date="2021" name="PeerJ">
        <title>Extensive microbial diversity within the chicken gut microbiome revealed by metagenomics and culture.</title>
        <authorList>
            <person name="Gilroy R."/>
            <person name="Ravi A."/>
            <person name="Getino M."/>
            <person name="Pursley I."/>
            <person name="Horton D.L."/>
            <person name="Alikhan N.F."/>
            <person name="Baker D."/>
            <person name="Gharbi K."/>
            <person name="Hall N."/>
            <person name="Watson M."/>
            <person name="Adriaenssens E.M."/>
            <person name="Foster-Nyarko E."/>
            <person name="Jarju S."/>
            <person name="Secka A."/>
            <person name="Antonio M."/>
            <person name="Oren A."/>
            <person name="Chaudhuri R.R."/>
            <person name="La Ragione R."/>
            <person name="Hildebrand F."/>
            <person name="Pallen M.J."/>
        </authorList>
    </citation>
    <scope>NUCLEOTIDE SEQUENCE</scope>
    <source>
        <strain evidence="9">ChiHjej9B8-7071</strain>
    </source>
</reference>
<keyword evidence="4 7" id="KW-0812">Transmembrane</keyword>
<dbReference type="PANTHER" id="PTHR30193">
    <property type="entry name" value="ABC TRANSPORTER PERMEASE PROTEIN"/>
    <property type="match status" value="1"/>
</dbReference>
<evidence type="ECO:0000313" key="9">
    <source>
        <dbReference type="EMBL" id="HIR10490.1"/>
    </source>
</evidence>
<evidence type="ECO:0000256" key="7">
    <source>
        <dbReference type="RuleBase" id="RU363032"/>
    </source>
</evidence>
<sequence>MSVKQRTETLARPVRRSVRTLREERAAYAFLLPSIIGTAAFVLLPILMSLILGFTSWNPVKSISEIQFSGLENFKTMLGDERVKAAIVNNIKYTITYVPITIILATIFAALLNKLVYGKVPLRMMIFMPYICSLVSVAVVWTVLFYPTEAGPVNAILHNVFGVEDVPKWFTSSKYAMAGIIAMSIWHDVGYYTIIILANMQGLSQDVYEAASIDGASRFQSFTRVTVPMLKPTLFFCVTLATINSFKVFDQINIITEGGPRFATTVLVQAIYYYAFKEFKFGYASAIAVVLFVLVFAVTLILQKIEKKFSD</sequence>
<protein>
    <submittedName>
        <fullName evidence="9">Sugar ABC transporter permease</fullName>
    </submittedName>
</protein>
<dbReference type="GO" id="GO:0055085">
    <property type="term" value="P:transmembrane transport"/>
    <property type="evidence" value="ECO:0007669"/>
    <property type="project" value="InterPro"/>
</dbReference>
<evidence type="ECO:0000256" key="2">
    <source>
        <dbReference type="ARBA" id="ARBA00022448"/>
    </source>
</evidence>
<evidence type="ECO:0000256" key="3">
    <source>
        <dbReference type="ARBA" id="ARBA00022475"/>
    </source>
</evidence>
<dbReference type="GO" id="GO:0005886">
    <property type="term" value="C:plasma membrane"/>
    <property type="evidence" value="ECO:0007669"/>
    <property type="project" value="UniProtKB-SubCell"/>
</dbReference>
<dbReference type="SUPFAM" id="SSF161098">
    <property type="entry name" value="MetI-like"/>
    <property type="match status" value="1"/>
</dbReference>
<dbReference type="PANTHER" id="PTHR30193:SF37">
    <property type="entry name" value="INNER MEMBRANE ABC TRANSPORTER PERMEASE PROTEIN YCJO"/>
    <property type="match status" value="1"/>
</dbReference>
<dbReference type="Proteomes" id="UP000824258">
    <property type="component" value="Unassembled WGS sequence"/>
</dbReference>
<proteinExistence type="inferred from homology"/>
<dbReference type="InterPro" id="IPR035906">
    <property type="entry name" value="MetI-like_sf"/>
</dbReference>
<dbReference type="AlphaFoldDB" id="A0A9D1AB95"/>
<feature type="transmembrane region" description="Helical" evidence="7">
    <location>
        <begin position="94"/>
        <end position="112"/>
    </location>
</feature>
<feature type="transmembrane region" description="Helical" evidence="7">
    <location>
        <begin position="26"/>
        <end position="52"/>
    </location>
</feature>
<dbReference type="PROSITE" id="PS50928">
    <property type="entry name" value="ABC_TM1"/>
    <property type="match status" value="1"/>
</dbReference>
<feature type="transmembrane region" description="Helical" evidence="7">
    <location>
        <begin position="281"/>
        <end position="302"/>
    </location>
</feature>
<evidence type="ECO:0000256" key="5">
    <source>
        <dbReference type="ARBA" id="ARBA00022989"/>
    </source>
</evidence>
<evidence type="ECO:0000256" key="1">
    <source>
        <dbReference type="ARBA" id="ARBA00004651"/>
    </source>
</evidence>
<evidence type="ECO:0000256" key="6">
    <source>
        <dbReference type="ARBA" id="ARBA00023136"/>
    </source>
</evidence>